<name>A0ACC2RXB3_9FUNG</name>
<organism evidence="1 2">
    <name type="scientific">Entomophthora muscae</name>
    <dbReference type="NCBI Taxonomy" id="34485"/>
    <lineage>
        <taxon>Eukaryota</taxon>
        <taxon>Fungi</taxon>
        <taxon>Fungi incertae sedis</taxon>
        <taxon>Zoopagomycota</taxon>
        <taxon>Entomophthoromycotina</taxon>
        <taxon>Entomophthoromycetes</taxon>
        <taxon>Entomophthorales</taxon>
        <taxon>Entomophthoraceae</taxon>
        <taxon>Entomophthora</taxon>
    </lineage>
</organism>
<proteinExistence type="predicted"/>
<keyword evidence="1" id="KW-0687">Ribonucleoprotein</keyword>
<dbReference type="Proteomes" id="UP001165960">
    <property type="component" value="Unassembled WGS sequence"/>
</dbReference>
<protein>
    <submittedName>
        <fullName evidence="1">54S ribosomal protein L38, mitochondrial</fullName>
    </submittedName>
</protein>
<accession>A0ACC2RXB3</accession>
<keyword evidence="2" id="KW-1185">Reference proteome</keyword>
<sequence length="130" mass="14235">MIQLKTYLNVIDNSGALVAECIKVMRGATVASLGDEIVVSVKKAKPLNTNLRSNSAVAKVKKGDVRRAVVVRTKKEVLRPDGRYVRFDDNACVLLNNAKQPLGTRVLGLVAKELRQKNWLKVVSLAPKAI</sequence>
<comment type="caution">
    <text evidence="1">The sequence shown here is derived from an EMBL/GenBank/DDBJ whole genome shotgun (WGS) entry which is preliminary data.</text>
</comment>
<gene>
    <name evidence="1" type="primary">mrpl38_1</name>
    <name evidence="1" type="ORF">DSO57_1011485</name>
</gene>
<evidence type="ECO:0000313" key="2">
    <source>
        <dbReference type="Proteomes" id="UP001165960"/>
    </source>
</evidence>
<keyword evidence="1" id="KW-0689">Ribosomal protein</keyword>
<evidence type="ECO:0000313" key="1">
    <source>
        <dbReference type="EMBL" id="KAJ9054695.1"/>
    </source>
</evidence>
<reference evidence="1" key="1">
    <citation type="submission" date="2022-04" db="EMBL/GenBank/DDBJ databases">
        <title>Genome of the entomopathogenic fungus Entomophthora muscae.</title>
        <authorList>
            <person name="Elya C."/>
            <person name="Lovett B.R."/>
            <person name="Lee E."/>
            <person name="Macias A.M."/>
            <person name="Hajek A.E."/>
            <person name="De Bivort B.L."/>
            <person name="Kasson M.T."/>
            <person name="De Fine Licht H.H."/>
            <person name="Stajich J.E."/>
        </authorList>
    </citation>
    <scope>NUCLEOTIDE SEQUENCE</scope>
    <source>
        <strain evidence="1">Berkeley</strain>
    </source>
</reference>
<dbReference type="EMBL" id="QTSX02006429">
    <property type="protein sequence ID" value="KAJ9054695.1"/>
    <property type="molecule type" value="Genomic_DNA"/>
</dbReference>